<sequence length="289" mass="31198">MQPAAVPGRDELHPDYSNCFALCCTAFGFSRSADFALDKPAGTPCPNLAADFSCGIHDRLRPRGFRGCTVFDCFGAGQAVSQGLFDGVSWRDKPDGRSAMFAAFKIMRQLHEMLWYLAEAEERAFDPETGTAVQELRLAIGSAAKGPLPGLLALDSGTLHQRVRQVLVEVSEEVRAAYFAAGDELDERLQPAADLAGVNLRTLRLCGADLRGACLIAADLRGTDLTAVDLLGADLRDARLEGADLSRALYLTQPQLNSARGNSETRLPGGFEIPANWHGDQDRGETWTA</sequence>
<dbReference type="InterPro" id="IPR051082">
    <property type="entry name" value="Pentapeptide-BTB/POZ_domain"/>
</dbReference>
<accession>A0A328HE10</accession>
<dbReference type="PANTHER" id="PTHR14136:SF17">
    <property type="entry name" value="BTB_POZ DOMAIN-CONTAINING PROTEIN KCTD9"/>
    <property type="match status" value="1"/>
</dbReference>
<protein>
    <submittedName>
        <fullName evidence="2">Pentapeptide repeat-containing protein</fullName>
    </submittedName>
</protein>
<gene>
    <name evidence="2" type="ORF">DBZ45_15430</name>
</gene>
<dbReference type="Proteomes" id="UP000249166">
    <property type="component" value="Unassembled WGS sequence"/>
</dbReference>
<dbReference type="Gene3D" id="2.160.20.80">
    <property type="entry name" value="E3 ubiquitin-protein ligase SopA"/>
    <property type="match status" value="1"/>
</dbReference>
<comment type="caution">
    <text evidence="2">The sequence shown here is derived from an EMBL/GenBank/DDBJ whole genome shotgun (WGS) entry which is preliminary data.</text>
</comment>
<dbReference type="EMBL" id="QLNP01000095">
    <property type="protein sequence ID" value="RAM36404.1"/>
    <property type="molecule type" value="Genomic_DNA"/>
</dbReference>
<organism evidence="2 3">
    <name type="scientific">Arthrobacter globiformis</name>
    <dbReference type="NCBI Taxonomy" id="1665"/>
    <lineage>
        <taxon>Bacteria</taxon>
        <taxon>Bacillati</taxon>
        <taxon>Actinomycetota</taxon>
        <taxon>Actinomycetes</taxon>
        <taxon>Micrococcales</taxon>
        <taxon>Micrococcaceae</taxon>
        <taxon>Arthrobacter</taxon>
    </lineage>
</organism>
<dbReference type="SUPFAM" id="SSF141571">
    <property type="entry name" value="Pentapeptide repeat-like"/>
    <property type="match status" value="1"/>
</dbReference>
<feature type="compositionally biased region" description="Basic and acidic residues" evidence="1">
    <location>
        <begin position="279"/>
        <end position="289"/>
    </location>
</feature>
<reference evidence="2 3" key="1">
    <citation type="submission" date="2018-04" db="EMBL/GenBank/DDBJ databases">
        <title>Bacteria isolated from cave deposits of Manipur.</title>
        <authorList>
            <person name="Sahoo D."/>
            <person name="Sarangthem I."/>
            <person name="Nandeibam J."/>
        </authorList>
    </citation>
    <scope>NUCLEOTIDE SEQUENCE [LARGE SCALE GENOMIC DNA]</scope>
    <source>
        <strain evidence="3">mrc11</strain>
    </source>
</reference>
<dbReference type="Pfam" id="PF00805">
    <property type="entry name" value="Pentapeptide"/>
    <property type="match status" value="1"/>
</dbReference>
<evidence type="ECO:0000313" key="3">
    <source>
        <dbReference type="Proteomes" id="UP000249166"/>
    </source>
</evidence>
<name>A0A328HE10_ARTGO</name>
<dbReference type="AlphaFoldDB" id="A0A328HE10"/>
<evidence type="ECO:0000256" key="1">
    <source>
        <dbReference type="SAM" id="MobiDB-lite"/>
    </source>
</evidence>
<evidence type="ECO:0000313" key="2">
    <source>
        <dbReference type="EMBL" id="RAM36404.1"/>
    </source>
</evidence>
<dbReference type="PANTHER" id="PTHR14136">
    <property type="entry name" value="BTB_POZ DOMAIN-CONTAINING PROTEIN KCTD9"/>
    <property type="match status" value="1"/>
</dbReference>
<feature type="region of interest" description="Disordered" evidence="1">
    <location>
        <begin position="259"/>
        <end position="289"/>
    </location>
</feature>
<dbReference type="OrthoDB" id="154708at2"/>
<dbReference type="InterPro" id="IPR001646">
    <property type="entry name" value="5peptide_repeat"/>
</dbReference>
<proteinExistence type="predicted"/>